<dbReference type="EMBL" id="PPSL01000002">
    <property type="protein sequence ID" value="PQJ11370.1"/>
    <property type="molecule type" value="Genomic_DNA"/>
</dbReference>
<sequence length="198" mass="22418">MTTQLNPDLLTTIAQKLANQIIAFQQFIEARPVGQQFPTIQEANQQHKLITCLLRLVKQPARPRKEKVQDPSDIAALNSWAKTVNDIFSMPTESDLPAKEVAPKFNTPAITQRDFDQYGHLLGKSSFANLTDKTTIKFNGRYVNAKWLEYNLFQYCLPADNRHFIDDARKVIGEVDHKITQESIAAYLAGKTMQKLAA</sequence>
<name>A0A2S7SWR3_9BACT</name>
<reference evidence="1 2" key="1">
    <citation type="submission" date="2018-01" db="EMBL/GenBank/DDBJ databases">
        <title>A novel member of the phylum Bacteroidetes isolated from glacier ice.</title>
        <authorList>
            <person name="Liu Q."/>
            <person name="Xin Y.-H."/>
        </authorList>
    </citation>
    <scope>NUCLEOTIDE SEQUENCE [LARGE SCALE GENOMIC DNA]</scope>
    <source>
        <strain evidence="1 2">RB1R16</strain>
    </source>
</reference>
<evidence type="ECO:0000313" key="2">
    <source>
        <dbReference type="Proteomes" id="UP000239872"/>
    </source>
</evidence>
<comment type="caution">
    <text evidence="1">The sequence shown here is derived from an EMBL/GenBank/DDBJ whole genome shotgun (WGS) entry which is preliminary data.</text>
</comment>
<evidence type="ECO:0000313" key="1">
    <source>
        <dbReference type="EMBL" id="PQJ11370.1"/>
    </source>
</evidence>
<proteinExistence type="predicted"/>
<dbReference type="RefSeq" id="WP_105038249.1">
    <property type="nucleotide sequence ID" value="NZ_PPSL01000002.1"/>
</dbReference>
<keyword evidence="2" id="KW-1185">Reference proteome</keyword>
<protein>
    <submittedName>
        <fullName evidence="1">Uncharacterized protein</fullName>
    </submittedName>
</protein>
<accession>A0A2S7SWR3</accession>
<organism evidence="1 2">
    <name type="scientific">Flavipsychrobacter stenotrophus</name>
    <dbReference type="NCBI Taxonomy" id="2077091"/>
    <lineage>
        <taxon>Bacteria</taxon>
        <taxon>Pseudomonadati</taxon>
        <taxon>Bacteroidota</taxon>
        <taxon>Chitinophagia</taxon>
        <taxon>Chitinophagales</taxon>
        <taxon>Chitinophagaceae</taxon>
        <taxon>Flavipsychrobacter</taxon>
    </lineage>
</organism>
<dbReference type="AlphaFoldDB" id="A0A2S7SWR3"/>
<gene>
    <name evidence="1" type="ORF">CJD36_006100</name>
</gene>
<dbReference type="Proteomes" id="UP000239872">
    <property type="component" value="Unassembled WGS sequence"/>
</dbReference>